<keyword evidence="2" id="KW-1185">Reference proteome</keyword>
<comment type="caution">
    <text evidence="1">The sequence shown here is derived from an EMBL/GenBank/DDBJ whole genome shotgun (WGS) entry which is preliminary data.</text>
</comment>
<organism evidence="1 2">
    <name type="scientific">Paramagnetospirillum marisnigri</name>
    <dbReference type="NCBI Taxonomy" id="1285242"/>
    <lineage>
        <taxon>Bacteria</taxon>
        <taxon>Pseudomonadati</taxon>
        <taxon>Pseudomonadota</taxon>
        <taxon>Alphaproteobacteria</taxon>
        <taxon>Rhodospirillales</taxon>
        <taxon>Magnetospirillaceae</taxon>
        <taxon>Paramagnetospirillum</taxon>
    </lineage>
</organism>
<gene>
    <name evidence="1" type="ORF">A6A04_13405</name>
</gene>
<dbReference type="EMBL" id="LWQT01000038">
    <property type="protein sequence ID" value="OAN53884.1"/>
    <property type="molecule type" value="Genomic_DNA"/>
</dbReference>
<accession>A0A178MUK5</accession>
<name>A0A178MUK5_9PROT</name>
<protein>
    <submittedName>
        <fullName evidence="1">Uncharacterized protein</fullName>
    </submittedName>
</protein>
<dbReference type="Proteomes" id="UP000078428">
    <property type="component" value="Unassembled WGS sequence"/>
</dbReference>
<dbReference type="AlphaFoldDB" id="A0A178MUK5"/>
<proteinExistence type="predicted"/>
<dbReference type="STRING" id="1285242.A6A04_13405"/>
<reference evidence="1 2" key="1">
    <citation type="submission" date="2016-04" db="EMBL/GenBank/DDBJ databases">
        <title>Draft genome sequence of freshwater magnetotactic bacteria Magnetospirillum marisnigri SP-1 and Magnetospirillum moscoviense BB-1.</title>
        <authorList>
            <person name="Koziaeva V."/>
            <person name="Dziuba M.V."/>
            <person name="Ivanov T.M."/>
            <person name="Kuznetsov B."/>
            <person name="Grouzdev D.S."/>
        </authorList>
    </citation>
    <scope>NUCLEOTIDE SEQUENCE [LARGE SCALE GENOMIC DNA]</scope>
    <source>
        <strain evidence="1 2">SP-1</strain>
    </source>
</reference>
<evidence type="ECO:0000313" key="1">
    <source>
        <dbReference type="EMBL" id="OAN53884.1"/>
    </source>
</evidence>
<evidence type="ECO:0000313" key="2">
    <source>
        <dbReference type="Proteomes" id="UP000078428"/>
    </source>
</evidence>
<sequence length="63" mass="6707">MLLNTDSKNSFALTDAFDPGLALARTFSALDIGFGALADFFGRPAPGRAPPRGIFDYLKLAES</sequence>